<evidence type="ECO:0000256" key="1">
    <source>
        <dbReference type="SAM" id="MobiDB-lite"/>
    </source>
</evidence>
<feature type="region of interest" description="Disordered" evidence="1">
    <location>
        <begin position="223"/>
        <end position="252"/>
    </location>
</feature>
<dbReference type="EMBL" id="KK583189">
    <property type="protein sequence ID" value="KDO35548.1"/>
    <property type="molecule type" value="Genomic_DNA"/>
</dbReference>
<proteinExistence type="predicted"/>
<dbReference type="VEuPathDB" id="FungiDB:SPRG_00393"/>
<evidence type="ECO:0000313" key="2">
    <source>
        <dbReference type="EMBL" id="KDO35548.1"/>
    </source>
</evidence>
<keyword evidence="3" id="KW-1185">Reference proteome</keyword>
<dbReference type="RefSeq" id="XP_012193882.1">
    <property type="nucleotide sequence ID" value="XM_012338492.1"/>
</dbReference>
<protein>
    <submittedName>
        <fullName evidence="2">Uncharacterized protein</fullName>
    </submittedName>
</protein>
<dbReference type="Proteomes" id="UP000030745">
    <property type="component" value="Unassembled WGS sequence"/>
</dbReference>
<accession>A0A067CYG0</accession>
<name>A0A067CYG0_SAPPC</name>
<dbReference type="KEGG" id="spar:SPRG_00393"/>
<sequence>MDEEALLEMKYTSWCCEVRHVLSRLLALGKAHVPRQSPPTKPDAPAFSLSRCEACPLLWQIKGGANDVFIHTKTEKNVVTDQDVATDVVQFPQRFARFEDSVLPLHSLQGVSFVRLDLTKCIKAHPTPALLELNDIERAADRLKALRSSLIKKADAGNYTAFLAHIKADVSSKCHKLALVFVHTQLHNIAFMRTQTRSVIVRRHTAFTSWMDAKFREADMVEPPTKVARTSPPRDTTTPSMTTHGMPFTTPS</sequence>
<evidence type="ECO:0000313" key="3">
    <source>
        <dbReference type="Proteomes" id="UP000030745"/>
    </source>
</evidence>
<gene>
    <name evidence="2" type="ORF">SPRG_00393</name>
</gene>
<dbReference type="AlphaFoldDB" id="A0A067CYG0"/>
<dbReference type="GeneID" id="24123037"/>
<dbReference type="OrthoDB" id="72583at2759"/>
<organism evidence="2 3">
    <name type="scientific">Saprolegnia parasitica (strain CBS 223.65)</name>
    <dbReference type="NCBI Taxonomy" id="695850"/>
    <lineage>
        <taxon>Eukaryota</taxon>
        <taxon>Sar</taxon>
        <taxon>Stramenopiles</taxon>
        <taxon>Oomycota</taxon>
        <taxon>Saprolegniomycetes</taxon>
        <taxon>Saprolegniales</taxon>
        <taxon>Saprolegniaceae</taxon>
        <taxon>Saprolegnia</taxon>
    </lineage>
</organism>
<feature type="compositionally biased region" description="Low complexity" evidence="1">
    <location>
        <begin position="229"/>
        <end position="243"/>
    </location>
</feature>
<reference evidence="2 3" key="1">
    <citation type="journal article" date="2013" name="PLoS Genet.">
        <title>Distinctive expansion of potential virulence genes in the genome of the oomycete fish pathogen Saprolegnia parasitica.</title>
        <authorList>
            <person name="Jiang R.H."/>
            <person name="de Bruijn I."/>
            <person name="Haas B.J."/>
            <person name="Belmonte R."/>
            <person name="Lobach L."/>
            <person name="Christie J."/>
            <person name="van den Ackerveken G."/>
            <person name="Bottin A."/>
            <person name="Bulone V."/>
            <person name="Diaz-Moreno S.M."/>
            <person name="Dumas B."/>
            <person name="Fan L."/>
            <person name="Gaulin E."/>
            <person name="Govers F."/>
            <person name="Grenville-Briggs L.J."/>
            <person name="Horner N.R."/>
            <person name="Levin J.Z."/>
            <person name="Mammella M."/>
            <person name="Meijer H.J."/>
            <person name="Morris P."/>
            <person name="Nusbaum C."/>
            <person name="Oome S."/>
            <person name="Phillips A.J."/>
            <person name="van Rooyen D."/>
            <person name="Rzeszutek E."/>
            <person name="Saraiva M."/>
            <person name="Secombes C.J."/>
            <person name="Seidl M.F."/>
            <person name="Snel B."/>
            <person name="Stassen J.H."/>
            <person name="Sykes S."/>
            <person name="Tripathy S."/>
            <person name="van den Berg H."/>
            <person name="Vega-Arreguin J.C."/>
            <person name="Wawra S."/>
            <person name="Young S.K."/>
            <person name="Zeng Q."/>
            <person name="Dieguez-Uribeondo J."/>
            <person name="Russ C."/>
            <person name="Tyler B.M."/>
            <person name="van West P."/>
        </authorList>
    </citation>
    <scope>NUCLEOTIDE SEQUENCE [LARGE SCALE GENOMIC DNA]</scope>
    <source>
        <strain evidence="2 3">CBS 223.65</strain>
    </source>
</reference>